<dbReference type="PANTHER" id="PTHR42756">
    <property type="entry name" value="TRANSCRIPTIONAL REGULATOR, MARR"/>
    <property type="match status" value="1"/>
</dbReference>
<sequence>MYMDRFREFSSLISRTEKALQKAKAEYVRGYGLRGVHVSCLLALYERPEGLPATELASVCGVDRAQVSRVVSELTEMGLISGEAGGQRRRYRSPLLLSDEGREAASQMAGIVSEKLRSVSGDIPEDDLAVFYRVLRLIAERLEGI</sequence>
<gene>
    <name evidence="5" type="ORF">IAD42_03340</name>
</gene>
<reference evidence="5" key="2">
    <citation type="journal article" date="2021" name="PeerJ">
        <title>Extensive microbial diversity within the chicken gut microbiome revealed by metagenomics and culture.</title>
        <authorList>
            <person name="Gilroy R."/>
            <person name="Ravi A."/>
            <person name="Getino M."/>
            <person name="Pursley I."/>
            <person name="Horton D.L."/>
            <person name="Alikhan N.F."/>
            <person name="Baker D."/>
            <person name="Gharbi K."/>
            <person name="Hall N."/>
            <person name="Watson M."/>
            <person name="Adriaenssens E.M."/>
            <person name="Foster-Nyarko E."/>
            <person name="Jarju S."/>
            <person name="Secka A."/>
            <person name="Antonio M."/>
            <person name="Oren A."/>
            <person name="Chaudhuri R.R."/>
            <person name="La Ragione R."/>
            <person name="Hildebrand F."/>
            <person name="Pallen M.J."/>
        </authorList>
    </citation>
    <scope>NUCLEOTIDE SEQUENCE</scope>
    <source>
        <strain evidence="5">ChiHecec3B27-6122</strain>
    </source>
</reference>
<dbReference type="InterPro" id="IPR036388">
    <property type="entry name" value="WH-like_DNA-bd_sf"/>
</dbReference>
<dbReference type="PROSITE" id="PS50995">
    <property type="entry name" value="HTH_MARR_2"/>
    <property type="match status" value="1"/>
</dbReference>
<dbReference type="AlphaFoldDB" id="A0A9D1G3S5"/>
<dbReference type="PANTHER" id="PTHR42756:SF1">
    <property type="entry name" value="TRANSCRIPTIONAL REPRESSOR OF EMRAB OPERON"/>
    <property type="match status" value="1"/>
</dbReference>
<dbReference type="SMART" id="SM00347">
    <property type="entry name" value="HTH_MARR"/>
    <property type="match status" value="1"/>
</dbReference>
<dbReference type="InterPro" id="IPR036390">
    <property type="entry name" value="WH_DNA-bd_sf"/>
</dbReference>
<dbReference type="SUPFAM" id="SSF46785">
    <property type="entry name" value="Winged helix' DNA-binding domain"/>
    <property type="match status" value="1"/>
</dbReference>
<keyword evidence="1" id="KW-0805">Transcription regulation</keyword>
<dbReference type="Gene3D" id="1.10.10.10">
    <property type="entry name" value="Winged helix-like DNA-binding domain superfamily/Winged helix DNA-binding domain"/>
    <property type="match status" value="1"/>
</dbReference>
<dbReference type="GO" id="GO:0003677">
    <property type="term" value="F:DNA binding"/>
    <property type="evidence" value="ECO:0007669"/>
    <property type="project" value="UniProtKB-KW"/>
</dbReference>
<name>A0A9D1G3S5_9FIRM</name>
<keyword evidence="3" id="KW-0804">Transcription</keyword>
<evidence type="ECO:0000256" key="2">
    <source>
        <dbReference type="ARBA" id="ARBA00023125"/>
    </source>
</evidence>
<feature type="domain" description="HTH marR-type" evidence="4">
    <location>
        <begin position="6"/>
        <end position="140"/>
    </location>
</feature>
<dbReference type="EMBL" id="DVJS01000076">
    <property type="protein sequence ID" value="HIS96992.1"/>
    <property type="molecule type" value="Genomic_DNA"/>
</dbReference>
<evidence type="ECO:0000259" key="4">
    <source>
        <dbReference type="PROSITE" id="PS50995"/>
    </source>
</evidence>
<evidence type="ECO:0000313" key="6">
    <source>
        <dbReference type="Proteomes" id="UP000886876"/>
    </source>
</evidence>
<reference evidence="5" key="1">
    <citation type="submission" date="2020-10" db="EMBL/GenBank/DDBJ databases">
        <authorList>
            <person name="Gilroy R."/>
        </authorList>
    </citation>
    <scope>NUCLEOTIDE SEQUENCE</scope>
    <source>
        <strain evidence="5">ChiHecec3B27-6122</strain>
    </source>
</reference>
<comment type="caution">
    <text evidence="5">The sequence shown here is derived from an EMBL/GenBank/DDBJ whole genome shotgun (WGS) entry which is preliminary data.</text>
</comment>
<evidence type="ECO:0000313" key="5">
    <source>
        <dbReference type="EMBL" id="HIS96992.1"/>
    </source>
</evidence>
<dbReference type="Pfam" id="PF12802">
    <property type="entry name" value="MarR_2"/>
    <property type="match status" value="1"/>
</dbReference>
<protein>
    <submittedName>
        <fullName evidence="5">MarR family transcriptional regulator</fullName>
    </submittedName>
</protein>
<dbReference type="GO" id="GO:0003700">
    <property type="term" value="F:DNA-binding transcription factor activity"/>
    <property type="evidence" value="ECO:0007669"/>
    <property type="project" value="InterPro"/>
</dbReference>
<keyword evidence="2" id="KW-0238">DNA-binding</keyword>
<proteinExistence type="predicted"/>
<evidence type="ECO:0000256" key="1">
    <source>
        <dbReference type="ARBA" id="ARBA00023015"/>
    </source>
</evidence>
<accession>A0A9D1G3S5</accession>
<organism evidence="5 6">
    <name type="scientific">Candidatus Scatomorpha pullistercoris</name>
    <dbReference type="NCBI Taxonomy" id="2840929"/>
    <lineage>
        <taxon>Bacteria</taxon>
        <taxon>Bacillati</taxon>
        <taxon>Bacillota</taxon>
        <taxon>Clostridia</taxon>
        <taxon>Eubacteriales</taxon>
        <taxon>Candidatus Scatomorpha</taxon>
    </lineage>
</organism>
<dbReference type="Proteomes" id="UP000886876">
    <property type="component" value="Unassembled WGS sequence"/>
</dbReference>
<dbReference type="InterPro" id="IPR000835">
    <property type="entry name" value="HTH_MarR-typ"/>
</dbReference>
<evidence type="ECO:0000256" key="3">
    <source>
        <dbReference type="ARBA" id="ARBA00023163"/>
    </source>
</evidence>